<proteinExistence type="predicted"/>
<dbReference type="SUPFAM" id="SSF46565">
    <property type="entry name" value="Chaperone J-domain"/>
    <property type="match status" value="1"/>
</dbReference>
<dbReference type="PRINTS" id="PR00625">
    <property type="entry name" value="JDOMAIN"/>
</dbReference>
<dbReference type="Pfam" id="PF00226">
    <property type="entry name" value="DnaJ"/>
    <property type="match status" value="1"/>
</dbReference>
<sequence length="142" mass="16599">MITNYYSILDIEKNADIETIKKAFRSQIALYHPENNTSPEAKEKFDILIEAFNVLSDEKKRKEYDIILEKSFSNKPMVITPKEEKTYTDWKKEAKKKSKKSWESDLTDLLLLDLFFDVGMFGMFDDFGDIIGDTIGDVFDLF</sequence>
<dbReference type="PANTHER" id="PTHR44145">
    <property type="entry name" value="DNAJ HOMOLOG SUBFAMILY A MEMBER 3, MITOCHONDRIAL"/>
    <property type="match status" value="1"/>
</dbReference>
<name>A0ABQ2C0F5_9FLAO</name>
<dbReference type="Gene3D" id="1.10.287.110">
    <property type="entry name" value="DnaJ domain"/>
    <property type="match status" value="1"/>
</dbReference>
<organism evidence="3 4">
    <name type="scientific">Winogradskyella haliclonae</name>
    <dbReference type="NCBI Taxonomy" id="2048558"/>
    <lineage>
        <taxon>Bacteria</taxon>
        <taxon>Pseudomonadati</taxon>
        <taxon>Bacteroidota</taxon>
        <taxon>Flavobacteriia</taxon>
        <taxon>Flavobacteriales</taxon>
        <taxon>Flavobacteriaceae</taxon>
        <taxon>Winogradskyella</taxon>
    </lineage>
</organism>
<dbReference type="EMBL" id="BMDQ01000003">
    <property type="protein sequence ID" value="GGI58001.1"/>
    <property type="molecule type" value="Genomic_DNA"/>
</dbReference>
<comment type="caution">
    <text evidence="3">The sequence shown here is derived from an EMBL/GenBank/DDBJ whole genome shotgun (WGS) entry which is preliminary data.</text>
</comment>
<dbReference type="SMART" id="SM00271">
    <property type="entry name" value="DnaJ"/>
    <property type="match status" value="1"/>
</dbReference>
<reference evidence="4" key="1">
    <citation type="journal article" date="2019" name="Int. J. Syst. Evol. Microbiol.">
        <title>The Global Catalogue of Microorganisms (GCM) 10K type strain sequencing project: providing services to taxonomists for standard genome sequencing and annotation.</title>
        <authorList>
            <consortium name="The Broad Institute Genomics Platform"/>
            <consortium name="The Broad Institute Genome Sequencing Center for Infectious Disease"/>
            <person name="Wu L."/>
            <person name="Ma J."/>
        </authorList>
    </citation>
    <scope>NUCLEOTIDE SEQUENCE [LARGE SCALE GENOMIC DNA]</scope>
    <source>
        <strain evidence="4">CCM 8681</strain>
    </source>
</reference>
<evidence type="ECO:0000313" key="3">
    <source>
        <dbReference type="EMBL" id="GGI58001.1"/>
    </source>
</evidence>
<evidence type="ECO:0000259" key="2">
    <source>
        <dbReference type="PROSITE" id="PS50076"/>
    </source>
</evidence>
<dbReference type="InterPro" id="IPR001623">
    <property type="entry name" value="DnaJ_domain"/>
</dbReference>
<dbReference type="InterPro" id="IPR051938">
    <property type="entry name" value="Apopto_cytoskel_mod"/>
</dbReference>
<evidence type="ECO:0000256" key="1">
    <source>
        <dbReference type="ARBA" id="ARBA00023186"/>
    </source>
</evidence>
<dbReference type="PROSITE" id="PS50076">
    <property type="entry name" value="DNAJ_2"/>
    <property type="match status" value="1"/>
</dbReference>
<feature type="domain" description="J" evidence="2">
    <location>
        <begin position="4"/>
        <end position="68"/>
    </location>
</feature>
<dbReference type="Proteomes" id="UP000624701">
    <property type="component" value="Unassembled WGS sequence"/>
</dbReference>
<protein>
    <recommendedName>
        <fullName evidence="2">J domain-containing protein</fullName>
    </recommendedName>
</protein>
<keyword evidence="1" id="KW-0143">Chaperone</keyword>
<dbReference type="RefSeq" id="WP_188374908.1">
    <property type="nucleotide sequence ID" value="NZ_BMDQ01000003.1"/>
</dbReference>
<gene>
    <name evidence="3" type="ORF">GCM10011444_23100</name>
</gene>
<accession>A0ABQ2C0F5</accession>
<dbReference type="CDD" id="cd06257">
    <property type="entry name" value="DnaJ"/>
    <property type="match status" value="1"/>
</dbReference>
<dbReference type="InterPro" id="IPR036869">
    <property type="entry name" value="J_dom_sf"/>
</dbReference>
<keyword evidence="4" id="KW-1185">Reference proteome</keyword>
<dbReference type="PANTHER" id="PTHR44145:SF3">
    <property type="entry name" value="DNAJ HOMOLOG SUBFAMILY A MEMBER 3, MITOCHONDRIAL"/>
    <property type="match status" value="1"/>
</dbReference>
<evidence type="ECO:0000313" key="4">
    <source>
        <dbReference type="Proteomes" id="UP000624701"/>
    </source>
</evidence>